<dbReference type="Pfam" id="PF05958">
    <property type="entry name" value="tRNA_U5-meth_tr"/>
    <property type="match status" value="1"/>
</dbReference>
<dbReference type="Gene3D" id="2.40.50.1070">
    <property type="match status" value="1"/>
</dbReference>
<gene>
    <name evidence="3" type="ORF">DFP99_0972</name>
</gene>
<dbReference type="PROSITE" id="PS01231">
    <property type="entry name" value="TRMA_2"/>
    <property type="match status" value="1"/>
</dbReference>
<dbReference type="GeneID" id="94545293"/>
<name>A0A288QUF1_9LACO</name>
<feature type="active site" evidence="2">
    <location>
        <position position="414"/>
    </location>
</feature>
<evidence type="ECO:0000256" key="2">
    <source>
        <dbReference type="PROSITE-ProRule" id="PRU10015"/>
    </source>
</evidence>
<comment type="similarity">
    <text evidence="1">Belongs to the class I-like SAM-binding methyltransferase superfamily. RNA M5U methyltransferase family.</text>
</comment>
<dbReference type="SUPFAM" id="SSF50249">
    <property type="entry name" value="Nucleic acid-binding proteins"/>
    <property type="match status" value="1"/>
</dbReference>
<dbReference type="PROSITE" id="PS01230">
    <property type="entry name" value="TRMA_1"/>
    <property type="match status" value="1"/>
</dbReference>
<sequence>MPKNILPVKLHEIREGVVTDVMHNGMGVILVDDYPVKLVDAFLGEKIKYELTQVDRLSAFGQVLQVLEPSPERIQANKDYLLEAGVAPYVNLSYQGQLRLKKWQVEKAFAAVGLDTIAVADTIGTTHPTHYRNKTVVPMKYQNGKLTTGFFDRKDKVTIVPMEDYFVNDREIDAAIGMVRDILDAHQVTVYDDATQKGDMRYIMVRRGYYSQEVMVVLVSHSPALADEEPIAQEIAAKVPGIQSIILNHNPRQTNQQLTGDNRTLWGADAIHDTLLGRDFVIGPNSFYQVNPETTEVLYELAAQKGELQGSDTIIDAYSGIGTIGLSVADKVQRVLGVEVVERAVADAKINMVANQIKNAEFVAADAPTQMQAWKDAGLKPDVVFVDPPRRGLTEELMDAVTYMKPDRFVYVSCNPVTMARDTTYMLEHGYALKGAIQPLDQFPQTAHIEAVALFVPQAMATK</sequence>
<evidence type="ECO:0000256" key="1">
    <source>
        <dbReference type="PROSITE-ProRule" id="PRU01024"/>
    </source>
</evidence>
<evidence type="ECO:0000313" key="3">
    <source>
        <dbReference type="EMBL" id="RDL06593.1"/>
    </source>
</evidence>
<dbReference type="PANTHER" id="PTHR11061">
    <property type="entry name" value="RNA M5U METHYLTRANSFERASE"/>
    <property type="match status" value="1"/>
</dbReference>
<dbReference type="KEGG" id="wso:WSWS_00080"/>
<feature type="binding site" evidence="1">
    <location>
        <position position="318"/>
    </location>
    <ligand>
        <name>S-adenosyl-L-methionine</name>
        <dbReference type="ChEBI" id="CHEBI:59789"/>
    </ligand>
</feature>
<dbReference type="CDD" id="cd02440">
    <property type="entry name" value="AdoMet_MTases"/>
    <property type="match status" value="1"/>
</dbReference>
<feature type="active site" description="Nucleophile" evidence="1">
    <location>
        <position position="414"/>
    </location>
</feature>
<dbReference type="RefSeq" id="WP_070229405.1">
    <property type="nucleotide sequence ID" value="NZ_BJYO01000003.1"/>
</dbReference>
<keyword evidence="1 3" id="KW-0808">Transferase</keyword>
<dbReference type="InterPro" id="IPR030390">
    <property type="entry name" value="MeTrfase_TrmA_AS"/>
</dbReference>
<dbReference type="EMBL" id="QRAS01000002">
    <property type="protein sequence ID" value="RDL06593.1"/>
    <property type="molecule type" value="Genomic_DNA"/>
</dbReference>
<dbReference type="InterPro" id="IPR030391">
    <property type="entry name" value="MeTrfase_TrmA_CS"/>
</dbReference>
<feature type="binding site" evidence="1">
    <location>
        <position position="289"/>
    </location>
    <ligand>
        <name>S-adenosyl-L-methionine</name>
        <dbReference type="ChEBI" id="CHEBI:59789"/>
    </ligand>
</feature>
<feature type="binding site" evidence="1">
    <location>
        <position position="387"/>
    </location>
    <ligand>
        <name>S-adenosyl-L-methionine</name>
        <dbReference type="ChEBI" id="CHEBI:59789"/>
    </ligand>
</feature>
<dbReference type="FunFam" id="2.40.50.1070:FF:000003">
    <property type="entry name" value="23S rRNA (Uracil-5-)-methyltransferase RumA"/>
    <property type="match status" value="1"/>
</dbReference>
<accession>A0A288QUF1</accession>
<dbReference type="Gene3D" id="3.40.50.150">
    <property type="entry name" value="Vaccinia Virus protein VP39"/>
    <property type="match status" value="1"/>
</dbReference>
<dbReference type="SUPFAM" id="SSF53335">
    <property type="entry name" value="S-adenosyl-L-methionine-dependent methyltransferases"/>
    <property type="match status" value="1"/>
</dbReference>
<dbReference type="Gene3D" id="2.40.50.140">
    <property type="entry name" value="Nucleic acid-binding proteins"/>
    <property type="match status" value="1"/>
</dbReference>
<feature type="binding site" evidence="1">
    <location>
        <position position="339"/>
    </location>
    <ligand>
        <name>S-adenosyl-L-methionine</name>
        <dbReference type="ChEBI" id="CHEBI:59789"/>
    </ligand>
</feature>
<dbReference type="GO" id="GO:0070041">
    <property type="term" value="F:rRNA (uridine-C5-)-methyltransferase activity"/>
    <property type="evidence" value="ECO:0007669"/>
    <property type="project" value="TreeGrafter"/>
</dbReference>
<keyword evidence="1" id="KW-0949">S-adenosyl-L-methionine</keyword>
<dbReference type="NCBIfam" id="TIGR00479">
    <property type="entry name" value="rumA"/>
    <property type="match status" value="1"/>
</dbReference>
<dbReference type="PROSITE" id="PS51687">
    <property type="entry name" value="SAM_MT_RNA_M5U"/>
    <property type="match status" value="1"/>
</dbReference>
<comment type="caution">
    <text evidence="3">The sequence shown here is derived from an EMBL/GenBank/DDBJ whole genome shotgun (WGS) entry which is preliminary data.</text>
</comment>
<organism evidence="3 4">
    <name type="scientific">Weissella soli</name>
    <dbReference type="NCBI Taxonomy" id="155866"/>
    <lineage>
        <taxon>Bacteria</taxon>
        <taxon>Bacillati</taxon>
        <taxon>Bacillota</taxon>
        <taxon>Bacilli</taxon>
        <taxon>Lactobacillales</taxon>
        <taxon>Lactobacillaceae</taxon>
        <taxon>Weissella</taxon>
    </lineage>
</organism>
<dbReference type="InterPro" id="IPR012340">
    <property type="entry name" value="NA-bd_OB-fold"/>
</dbReference>
<keyword evidence="4" id="KW-1185">Reference proteome</keyword>
<proteinExistence type="inferred from homology"/>
<keyword evidence="1 3" id="KW-0489">Methyltransferase</keyword>
<reference evidence="3 4" key="1">
    <citation type="submission" date="2018-07" db="EMBL/GenBank/DDBJ databases">
        <title>Genomic Encyclopedia of Type Strains, Phase III (KMG-III): the genomes of soil and plant-associated and newly described type strains.</title>
        <authorList>
            <person name="Whitman W."/>
        </authorList>
    </citation>
    <scope>NUCLEOTIDE SEQUENCE [LARGE SCALE GENOMIC DNA]</scope>
    <source>
        <strain evidence="3 4">CECT 7031</strain>
    </source>
</reference>
<dbReference type="FunFam" id="3.40.50.150:FF:000009">
    <property type="entry name" value="23S rRNA (Uracil(1939)-C(5))-methyltransferase RlmD"/>
    <property type="match status" value="1"/>
</dbReference>
<dbReference type="InterPro" id="IPR029063">
    <property type="entry name" value="SAM-dependent_MTases_sf"/>
</dbReference>
<dbReference type="AlphaFoldDB" id="A0A288QUF1"/>
<dbReference type="Proteomes" id="UP000254912">
    <property type="component" value="Unassembled WGS sequence"/>
</dbReference>
<evidence type="ECO:0000313" key="4">
    <source>
        <dbReference type="Proteomes" id="UP000254912"/>
    </source>
</evidence>
<dbReference type="GO" id="GO:0070475">
    <property type="term" value="P:rRNA base methylation"/>
    <property type="evidence" value="ECO:0007669"/>
    <property type="project" value="TreeGrafter"/>
</dbReference>
<protein>
    <submittedName>
        <fullName evidence="3">23S rRNA (Uracil1939-C5)-methyltransferase</fullName>
    </submittedName>
</protein>
<dbReference type="InterPro" id="IPR010280">
    <property type="entry name" value="U5_MeTrfase_fam"/>
</dbReference>
<dbReference type="PANTHER" id="PTHR11061:SF30">
    <property type="entry name" value="TRNA (URACIL(54)-C(5))-METHYLTRANSFERASE"/>
    <property type="match status" value="1"/>
</dbReference>